<dbReference type="PANTHER" id="PTHR35530:SF2">
    <property type="entry name" value="BSL4019 PROTEIN"/>
    <property type="match status" value="1"/>
</dbReference>
<dbReference type="Gene3D" id="3.30.429.10">
    <property type="entry name" value="Macrophage Migration Inhibitory Factor"/>
    <property type="match status" value="1"/>
</dbReference>
<dbReference type="AlphaFoldDB" id="A0A6J5ZYX3"/>
<evidence type="ECO:0000313" key="7">
    <source>
        <dbReference type="EMBL" id="CAB4979249.1"/>
    </source>
</evidence>
<proteinExistence type="inferred from homology"/>
<gene>
    <name evidence="5" type="ORF">UFOPK2656_00875</name>
    <name evidence="6" type="ORF">UFOPK3651_00458</name>
    <name evidence="7" type="ORF">UFOPK3931_00700</name>
    <name evidence="4" type="ORF">UFOPK4189_00117</name>
</gene>
<dbReference type="InterPro" id="IPR014347">
    <property type="entry name" value="Tautomerase/MIF_sf"/>
</dbReference>
<dbReference type="EMBL" id="CAFBOL010000011">
    <property type="protein sequence ID" value="CAB4979249.1"/>
    <property type="molecule type" value="Genomic_DNA"/>
</dbReference>
<keyword evidence="2" id="KW-0413">Isomerase</keyword>
<feature type="domain" description="4-oxalocrotonate tautomerase-like" evidence="3">
    <location>
        <begin position="2"/>
        <end position="56"/>
    </location>
</feature>
<dbReference type="SUPFAM" id="SSF55331">
    <property type="entry name" value="Tautomerase/MIF"/>
    <property type="match status" value="1"/>
</dbReference>
<evidence type="ECO:0000313" key="5">
    <source>
        <dbReference type="EMBL" id="CAB4714277.1"/>
    </source>
</evidence>
<evidence type="ECO:0000259" key="3">
    <source>
        <dbReference type="Pfam" id="PF01361"/>
    </source>
</evidence>
<reference evidence="4" key="1">
    <citation type="submission" date="2020-05" db="EMBL/GenBank/DDBJ databases">
        <authorList>
            <person name="Chiriac C."/>
            <person name="Salcher M."/>
            <person name="Ghai R."/>
            <person name="Kavagutti S V."/>
        </authorList>
    </citation>
    <scope>NUCLEOTIDE SEQUENCE</scope>
</reference>
<dbReference type="Pfam" id="PF01361">
    <property type="entry name" value="Tautomerase"/>
    <property type="match status" value="1"/>
</dbReference>
<dbReference type="EMBL" id="CAFBMT010000002">
    <property type="protein sequence ID" value="CAB4914812.1"/>
    <property type="molecule type" value="Genomic_DNA"/>
</dbReference>
<dbReference type="GO" id="GO:0016853">
    <property type="term" value="F:isomerase activity"/>
    <property type="evidence" value="ECO:0007669"/>
    <property type="project" value="UniProtKB-KW"/>
</dbReference>
<comment type="similarity">
    <text evidence="1">Belongs to the 4-oxalocrotonate tautomerase family.</text>
</comment>
<evidence type="ECO:0000313" key="6">
    <source>
        <dbReference type="EMBL" id="CAB4914812.1"/>
    </source>
</evidence>
<accession>A0A6J5ZYX3</accession>
<organism evidence="4">
    <name type="scientific">freshwater metagenome</name>
    <dbReference type="NCBI Taxonomy" id="449393"/>
    <lineage>
        <taxon>unclassified sequences</taxon>
        <taxon>metagenomes</taxon>
        <taxon>ecological metagenomes</taxon>
    </lineage>
</organism>
<evidence type="ECO:0000313" key="4">
    <source>
        <dbReference type="EMBL" id="CAB4362344.1"/>
    </source>
</evidence>
<dbReference type="EMBL" id="CAEZYF010000004">
    <property type="protein sequence ID" value="CAB4714277.1"/>
    <property type="molecule type" value="Genomic_DNA"/>
</dbReference>
<name>A0A6J5ZYX3_9ZZZZ</name>
<dbReference type="InterPro" id="IPR004370">
    <property type="entry name" value="4-OT-like_dom"/>
</dbReference>
<protein>
    <submittedName>
        <fullName evidence="4">Unannotated protein</fullName>
    </submittedName>
</protein>
<dbReference type="PANTHER" id="PTHR35530">
    <property type="entry name" value="TAUTOMERASE-RELATED"/>
    <property type="match status" value="1"/>
</dbReference>
<evidence type="ECO:0000256" key="1">
    <source>
        <dbReference type="ARBA" id="ARBA00006723"/>
    </source>
</evidence>
<sequence length="65" mass="6951">MPVVRAQFWSGASTESKNAIAADITDVMVAHLSCPRSAVTVILDEIQKDDWYIGGVDSVTLTAAQ</sequence>
<dbReference type="EMBL" id="CAESGF010000001">
    <property type="protein sequence ID" value="CAB4362344.1"/>
    <property type="molecule type" value="Genomic_DNA"/>
</dbReference>
<evidence type="ECO:0000256" key="2">
    <source>
        <dbReference type="ARBA" id="ARBA00023235"/>
    </source>
</evidence>